<name>A0A5C6EVJ1_9BACT</name>
<evidence type="ECO:0000313" key="2">
    <source>
        <dbReference type="Proteomes" id="UP000317977"/>
    </source>
</evidence>
<reference evidence="1 2" key="1">
    <citation type="submission" date="2019-02" db="EMBL/GenBank/DDBJ databases">
        <title>Deep-cultivation of Planctomycetes and their phenomic and genomic characterization uncovers novel biology.</title>
        <authorList>
            <person name="Wiegand S."/>
            <person name="Jogler M."/>
            <person name="Boedeker C."/>
            <person name="Pinto D."/>
            <person name="Vollmers J."/>
            <person name="Rivas-Marin E."/>
            <person name="Kohn T."/>
            <person name="Peeters S.H."/>
            <person name="Heuer A."/>
            <person name="Rast P."/>
            <person name="Oberbeckmann S."/>
            <person name="Bunk B."/>
            <person name="Jeske O."/>
            <person name="Meyerdierks A."/>
            <person name="Storesund J.E."/>
            <person name="Kallscheuer N."/>
            <person name="Luecker S."/>
            <person name="Lage O.M."/>
            <person name="Pohl T."/>
            <person name="Merkel B.J."/>
            <person name="Hornburger P."/>
            <person name="Mueller R.-W."/>
            <person name="Bruemmer F."/>
            <person name="Labrenz M."/>
            <person name="Spormann A.M."/>
            <person name="Op Den Camp H."/>
            <person name="Overmann J."/>
            <person name="Amann R."/>
            <person name="Jetten M.S.M."/>
            <person name="Mascher T."/>
            <person name="Medema M.H."/>
            <person name="Devos D.P."/>
            <person name="Kaster A.-K."/>
            <person name="Ovreas L."/>
            <person name="Rohde M."/>
            <person name="Galperin M.Y."/>
            <person name="Jogler C."/>
        </authorList>
    </citation>
    <scope>NUCLEOTIDE SEQUENCE [LARGE SCALE GENOMIC DNA]</scope>
    <source>
        <strain evidence="1 2">Poly59</strain>
    </source>
</reference>
<sequence>MTNSNWKKLDATDFVVTNPDWIPELEAKVHLQDAPVTLTIDGTLEMSSEYADCFKTLIEGWLANRETIAQQTEQHLERFLPGRKIRPDELLIWGITLRVDTDTAEAASFFYHVGGDYSSAAYKCDEFDDRSVVELSCCIDNGVVNWTDLDIATTNDFD</sequence>
<dbReference type="OrthoDB" id="268333at2"/>
<dbReference type="EMBL" id="SJPX01000003">
    <property type="protein sequence ID" value="TWU52027.1"/>
    <property type="molecule type" value="Genomic_DNA"/>
</dbReference>
<protein>
    <recommendedName>
        <fullName evidence="3">DUF2262 domain-containing protein</fullName>
    </recommendedName>
</protein>
<dbReference type="AlphaFoldDB" id="A0A5C6EVJ1"/>
<dbReference type="RefSeq" id="WP_146535247.1">
    <property type="nucleotide sequence ID" value="NZ_SJPX01000003.1"/>
</dbReference>
<keyword evidence="2" id="KW-1185">Reference proteome</keyword>
<evidence type="ECO:0000313" key="1">
    <source>
        <dbReference type="EMBL" id="TWU52027.1"/>
    </source>
</evidence>
<comment type="caution">
    <text evidence="1">The sequence shown here is derived from an EMBL/GenBank/DDBJ whole genome shotgun (WGS) entry which is preliminary data.</text>
</comment>
<dbReference type="Proteomes" id="UP000317977">
    <property type="component" value="Unassembled WGS sequence"/>
</dbReference>
<organism evidence="1 2">
    <name type="scientific">Rubripirellula reticaptiva</name>
    <dbReference type="NCBI Taxonomy" id="2528013"/>
    <lineage>
        <taxon>Bacteria</taxon>
        <taxon>Pseudomonadati</taxon>
        <taxon>Planctomycetota</taxon>
        <taxon>Planctomycetia</taxon>
        <taxon>Pirellulales</taxon>
        <taxon>Pirellulaceae</taxon>
        <taxon>Rubripirellula</taxon>
    </lineage>
</organism>
<evidence type="ECO:0008006" key="3">
    <source>
        <dbReference type="Google" id="ProtNLM"/>
    </source>
</evidence>
<gene>
    <name evidence="1" type="ORF">Poly59_36240</name>
</gene>
<proteinExistence type="predicted"/>
<accession>A0A5C6EVJ1</accession>